<feature type="compositionally biased region" description="Acidic residues" evidence="1">
    <location>
        <begin position="1"/>
        <end position="48"/>
    </location>
</feature>
<accession>A0A9P4W2U5</accession>
<name>A0A9P4W2U5_CURKU</name>
<evidence type="ECO:0000313" key="3">
    <source>
        <dbReference type="EMBL" id="KAF2995395.1"/>
    </source>
</evidence>
<feature type="region of interest" description="Disordered" evidence="1">
    <location>
        <begin position="1"/>
        <end position="50"/>
    </location>
</feature>
<comment type="caution">
    <text evidence="3">The sequence shown here is derived from an EMBL/GenBank/DDBJ whole genome shotgun (WGS) entry which is preliminary data.</text>
</comment>
<evidence type="ECO:0000313" key="4">
    <source>
        <dbReference type="Proteomes" id="UP000801428"/>
    </source>
</evidence>
<dbReference type="InterPro" id="IPR010730">
    <property type="entry name" value="HET"/>
</dbReference>
<evidence type="ECO:0000259" key="2">
    <source>
        <dbReference type="Pfam" id="PF06985"/>
    </source>
</evidence>
<protein>
    <recommendedName>
        <fullName evidence="2">Heterokaryon incompatibility domain-containing protein</fullName>
    </recommendedName>
</protein>
<gene>
    <name evidence="3" type="ORF">E8E13_004489</name>
</gene>
<organism evidence="3 4">
    <name type="scientific">Curvularia kusanoi</name>
    <name type="common">Cochliobolus kusanoi</name>
    <dbReference type="NCBI Taxonomy" id="90978"/>
    <lineage>
        <taxon>Eukaryota</taxon>
        <taxon>Fungi</taxon>
        <taxon>Dikarya</taxon>
        <taxon>Ascomycota</taxon>
        <taxon>Pezizomycotina</taxon>
        <taxon>Dothideomycetes</taxon>
        <taxon>Pleosporomycetidae</taxon>
        <taxon>Pleosporales</taxon>
        <taxon>Pleosporineae</taxon>
        <taxon>Pleosporaceae</taxon>
        <taxon>Curvularia</taxon>
    </lineage>
</organism>
<sequence length="359" mass="40669">MSDEEMEMMGEESEMSEDESEMGDDEMETSDQEIEPSDDEAEMSDDAELAPTGSADACHYSGYLMDALPKTFRDAAYFCWKLGIRYIWIDALCILQDSEKDWNEATVYMAGTYEGAVVTIAASWSSSSNDGCFAQATTKLVGTALAESGLYIAAPLLHFPDEIGQEDPFRWPLLSRAWVFQERKLSPRVLHFGRDQLFWECDSRFTSEGAIKSLSDPYGDLSESSSRSRFRYINPGDPKREWRNAVEYYSRLKLTYEKDRLPAIAGYVRRMQERRPGDVYIAGMWLNSLLSDLDWLFNALSRNLQLKTSKAFNFAFNHAVKGMQSRNGHIVGLDDKSKGISVFNVTNTIALTKLAFTEL</sequence>
<feature type="domain" description="Heterokaryon incompatibility" evidence="2">
    <location>
        <begin position="65"/>
        <end position="182"/>
    </location>
</feature>
<dbReference type="EMBL" id="SWKU01000033">
    <property type="protein sequence ID" value="KAF2995395.1"/>
    <property type="molecule type" value="Genomic_DNA"/>
</dbReference>
<proteinExistence type="predicted"/>
<dbReference type="OrthoDB" id="2958217at2759"/>
<dbReference type="PANTHER" id="PTHR33112">
    <property type="entry name" value="DOMAIN PROTEIN, PUTATIVE-RELATED"/>
    <property type="match status" value="1"/>
</dbReference>
<keyword evidence="4" id="KW-1185">Reference proteome</keyword>
<evidence type="ECO:0000256" key="1">
    <source>
        <dbReference type="SAM" id="MobiDB-lite"/>
    </source>
</evidence>
<dbReference type="AlphaFoldDB" id="A0A9P4W2U5"/>
<dbReference type="Proteomes" id="UP000801428">
    <property type="component" value="Unassembled WGS sequence"/>
</dbReference>
<reference evidence="3" key="1">
    <citation type="submission" date="2019-04" db="EMBL/GenBank/DDBJ databases">
        <title>Sequencing of skin fungus with MAO and IRED activity.</title>
        <authorList>
            <person name="Marsaioli A.J."/>
            <person name="Bonatto J.M.C."/>
            <person name="Reis Junior O."/>
        </authorList>
    </citation>
    <scope>NUCLEOTIDE SEQUENCE</scope>
    <source>
        <strain evidence="3">30M1</strain>
    </source>
</reference>
<dbReference type="Pfam" id="PF06985">
    <property type="entry name" value="HET"/>
    <property type="match status" value="1"/>
</dbReference>
<dbReference type="PANTHER" id="PTHR33112:SF13">
    <property type="entry name" value="HETEROKARYON INCOMPATIBILITY DOMAIN-CONTAINING PROTEIN"/>
    <property type="match status" value="1"/>
</dbReference>